<sequence>MRAVIALTRWAIPALLGLLLLLAAPQAAFTQTQATPDPQLDALFTQLRHASDAKTARDIDRRIQVIWLTPKDPELAERMSQALTARRHMNLPMALGVLSGIVRDYPTYAEGWNQRATVYYLLRDYEDSLADIEKTLQYEPRHFGALSGRALIYLAQDKRGLAIRDISAALAVHPFLSEKALFPELLDDITHI</sequence>
<dbReference type="RefSeq" id="WP_052152609.1">
    <property type="nucleotide sequence ID" value="NZ_CP068983.1"/>
</dbReference>
<dbReference type="PANTHER" id="PTHR44858">
    <property type="entry name" value="TETRATRICOPEPTIDE REPEAT PROTEIN 6"/>
    <property type="match status" value="1"/>
</dbReference>
<dbReference type="EMBL" id="JALAZD010000003">
    <property type="protein sequence ID" value="MCI0129055.1"/>
    <property type="molecule type" value="Genomic_DNA"/>
</dbReference>
<protein>
    <submittedName>
        <fullName evidence="5">Tetratricopeptide repeat protein</fullName>
    </submittedName>
</protein>
<organism evidence="5 6">
    <name type="scientific">Paradevosia shaoguanensis</name>
    <dbReference type="NCBI Taxonomy" id="1335043"/>
    <lineage>
        <taxon>Bacteria</taxon>
        <taxon>Pseudomonadati</taxon>
        <taxon>Pseudomonadota</taxon>
        <taxon>Alphaproteobacteria</taxon>
        <taxon>Hyphomicrobiales</taxon>
        <taxon>Devosiaceae</taxon>
        <taxon>Paradevosia</taxon>
    </lineage>
</organism>
<evidence type="ECO:0000256" key="1">
    <source>
        <dbReference type="ARBA" id="ARBA00022737"/>
    </source>
</evidence>
<name>A0AA41UD50_9HYPH</name>
<comment type="caution">
    <text evidence="5">The sequence shown here is derived from an EMBL/GenBank/DDBJ whole genome shotgun (WGS) entry which is preliminary data.</text>
</comment>
<evidence type="ECO:0000313" key="5">
    <source>
        <dbReference type="EMBL" id="MCI0129055.1"/>
    </source>
</evidence>
<evidence type="ECO:0000256" key="3">
    <source>
        <dbReference type="PROSITE-ProRule" id="PRU00339"/>
    </source>
</evidence>
<keyword evidence="1" id="KW-0677">Repeat</keyword>
<dbReference type="InterPro" id="IPR011990">
    <property type="entry name" value="TPR-like_helical_dom_sf"/>
</dbReference>
<dbReference type="PROSITE" id="PS50005">
    <property type="entry name" value="TPR"/>
    <property type="match status" value="1"/>
</dbReference>
<evidence type="ECO:0000313" key="6">
    <source>
        <dbReference type="Proteomes" id="UP001156140"/>
    </source>
</evidence>
<keyword evidence="2 3" id="KW-0802">TPR repeat</keyword>
<dbReference type="PANTHER" id="PTHR44858:SF1">
    <property type="entry name" value="UDP-N-ACETYLGLUCOSAMINE--PEPTIDE N-ACETYLGLUCOSAMINYLTRANSFERASE SPINDLY-RELATED"/>
    <property type="match status" value="1"/>
</dbReference>
<dbReference type="SUPFAM" id="SSF48452">
    <property type="entry name" value="TPR-like"/>
    <property type="match status" value="1"/>
</dbReference>
<reference evidence="5" key="1">
    <citation type="submission" date="2022-03" db="EMBL/GenBank/DDBJ databases">
        <title>The complete genome sequence of a Methyloterrigena soli.</title>
        <authorList>
            <person name="Zi Z."/>
        </authorList>
    </citation>
    <scope>NUCLEOTIDE SEQUENCE</scope>
    <source>
        <strain evidence="5">M48</strain>
    </source>
</reference>
<keyword evidence="6" id="KW-1185">Reference proteome</keyword>
<accession>A0AA41UD50</accession>
<evidence type="ECO:0000256" key="2">
    <source>
        <dbReference type="ARBA" id="ARBA00022803"/>
    </source>
</evidence>
<feature type="signal peptide" evidence="4">
    <location>
        <begin position="1"/>
        <end position="30"/>
    </location>
</feature>
<gene>
    <name evidence="5" type="ORF">ML536_19655</name>
</gene>
<dbReference type="SMART" id="SM00028">
    <property type="entry name" value="TPR"/>
    <property type="match status" value="2"/>
</dbReference>
<dbReference type="InterPro" id="IPR019734">
    <property type="entry name" value="TPR_rpt"/>
</dbReference>
<dbReference type="AlphaFoldDB" id="A0AA41UD50"/>
<dbReference type="InterPro" id="IPR050498">
    <property type="entry name" value="Ycf3"/>
</dbReference>
<proteinExistence type="predicted"/>
<feature type="repeat" description="TPR" evidence="3">
    <location>
        <begin position="109"/>
        <end position="142"/>
    </location>
</feature>
<dbReference type="InterPro" id="IPR013105">
    <property type="entry name" value="TPR_2"/>
</dbReference>
<dbReference type="Proteomes" id="UP001156140">
    <property type="component" value="Unassembled WGS sequence"/>
</dbReference>
<evidence type="ECO:0000256" key="4">
    <source>
        <dbReference type="SAM" id="SignalP"/>
    </source>
</evidence>
<feature type="chain" id="PRO_5041454321" evidence="4">
    <location>
        <begin position="31"/>
        <end position="192"/>
    </location>
</feature>
<dbReference type="Gene3D" id="1.25.40.10">
    <property type="entry name" value="Tetratricopeptide repeat domain"/>
    <property type="match status" value="1"/>
</dbReference>
<dbReference type="Pfam" id="PF07719">
    <property type="entry name" value="TPR_2"/>
    <property type="match status" value="1"/>
</dbReference>
<keyword evidence="4" id="KW-0732">Signal</keyword>